<dbReference type="Proteomes" id="UP001610446">
    <property type="component" value="Unassembled WGS sequence"/>
</dbReference>
<reference evidence="2 3" key="1">
    <citation type="submission" date="2024-07" db="EMBL/GenBank/DDBJ databases">
        <title>Section-level genome sequencing and comparative genomics of Aspergillus sections Usti and Cavernicolus.</title>
        <authorList>
            <consortium name="Lawrence Berkeley National Laboratory"/>
            <person name="Nybo J.L."/>
            <person name="Vesth T.C."/>
            <person name="Theobald S."/>
            <person name="Frisvad J.C."/>
            <person name="Larsen T.O."/>
            <person name="Kjaerboelling I."/>
            <person name="Rothschild-Mancinelli K."/>
            <person name="Lyhne E.K."/>
            <person name="Kogle M.E."/>
            <person name="Barry K."/>
            <person name="Clum A."/>
            <person name="Na H."/>
            <person name="Ledsgaard L."/>
            <person name="Lin J."/>
            <person name="Lipzen A."/>
            <person name="Kuo A."/>
            <person name="Riley R."/>
            <person name="Mondo S."/>
            <person name="Labutti K."/>
            <person name="Haridas S."/>
            <person name="Pangalinan J."/>
            <person name="Salamov A.A."/>
            <person name="Simmons B.A."/>
            <person name="Magnuson J.K."/>
            <person name="Chen J."/>
            <person name="Drula E."/>
            <person name="Henrissat B."/>
            <person name="Wiebenga A."/>
            <person name="Lubbers R.J."/>
            <person name="Gomes A.C."/>
            <person name="Makela M.R."/>
            <person name="Stajich J."/>
            <person name="Grigoriev I.V."/>
            <person name="Mortensen U.H."/>
            <person name="De Vries R.P."/>
            <person name="Baker S.E."/>
            <person name="Andersen M.R."/>
        </authorList>
    </citation>
    <scope>NUCLEOTIDE SEQUENCE [LARGE SCALE GENOMIC DNA]</scope>
    <source>
        <strain evidence="2 3">CBS 123904</strain>
    </source>
</reference>
<evidence type="ECO:0000256" key="1">
    <source>
        <dbReference type="SAM" id="SignalP"/>
    </source>
</evidence>
<feature type="signal peptide" evidence="1">
    <location>
        <begin position="1"/>
        <end position="23"/>
    </location>
</feature>
<gene>
    <name evidence="2" type="ORF">BJY01DRAFT_202698</name>
</gene>
<keyword evidence="3" id="KW-1185">Reference proteome</keyword>
<name>A0ABR4KXN3_9EURO</name>
<sequence>MSSLPTIAGSILGVATFLALCLGPSIQYTATNKEHHKDFNNIFEGLGVYPGQDRDVSRLMVLVQRGRSTAEVWKTAVT</sequence>
<dbReference type="EMBL" id="JBFXLU010000005">
    <property type="protein sequence ID" value="KAL2857048.1"/>
    <property type="molecule type" value="Genomic_DNA"/>
</dbReference>
<accession>A0ABR4KXN3</accession>
<feature type="chain" id="PRO_5047090579" evidence="1">
    <location>
        <begin position="24"/>
        <end position="78"/>
    </location>
</feature>
<proteinExistence type="predicted"/>
<protein>
    <submittedName>
        <fullName evidence="2">Uncharacterized protein</fullName>
    </submittedName>
</protein>
<keyword evidence="1" id="KW-0732">Signal</keyword>
<organism evidence="2 3">
    <name type="scientific">Aspergillus pseudoustus</name>
    <dbReference type="NCBI Taxonomy" id="1810923"/>
    <lineage>
        <taxon>Eukaryota</taxon>
        <taxon>Fungi</taxon>
        <taxon>Dikarya</taxon>
        <taxon>Ascomycota</taxon>
        <taxon>Pezizomycotina</taxon>
        <taxon>Eurotiomycetes</taxon>
        <taxon>Eurotiomycetidae</taxon>
        <taxon>Eurotiales</taxon>
        <taxon>Aspergillaceae</taxon>
        <taxon>Aspergillus</taxon>
        <taxon>Aspergillus subgen. Nidulantes</taxon>
    </lineage>
</organism>
<comment type="caution">
    <text evidence="2">The sequence shown here is derived from an EMBL/GenBank/DDBJ whole genome shotgun (WGS) entry which is preliminary data.</text>
</comment>
<evidence type="ECO:0000313" key="2">
    <source>
        <dbReference type="EMBL" id="KAL2857048.1"/>
    </source>
</evidence>
<evidence type="ECO:0000313" key="3">
    <source>
        <dbReference type="Proteomes" id="UP001610446"/>
    </source>
</evidence>